<keyword evidence="3" id="KW-1003">Cell membrane</keyword>
<feature type="transmembrane region" description="Helical" evidence="7">
    <location>
        <begin position="45"/>
        <end position="67"/>
    </location>
</feature>
<dbReference type="CDD" id="cd06173">
    <property type="entry name" value="MFS_MefA_like"/>
    <property type="match status" value="1"/>
</dbReference>
<reference evidence="9 10" key="1">
    <citation type="journal article" date="2016" name="Front. Microbiol.">
        <title>Microevolution Analysis of Bacillus coahuilensis Unveils Differences in Phosphorus Acquisition Strategies and Their Regulation.</title>
        <authorList>
            <person name="Gomez-Lunar Z."/>
            <person name="Hernandez-Gonzalez I."/>
            <person name="Rodriguez-Torres M.D."/>
            <person name="Souza V."/>
            <person name="Olmedo-Alvarez G."/>
        </authorList>
    </citation>
    <scope>NUCLEOTIDE SEQUENCE [LARGE SCALE GENOMIC DNA]</scope>
    <source>
        <strain evidence="10">p1.1.43</strain>
    </source>
</reference>
<dbReference type="Gene3D" id="1.20.1250.20">
    <property type="entry name" value="MFS general substrate transporter like domains"/>
    <property type="match status" value="1"/>
</dbReference>
<accession>A0A147KAS2</accession>
<dbReference type="GO" id="GO:0005886">
    <property type="term" value="C:plasma membrane"/>
    <property type="evidence" value="ECO:0007669"/>
    <property type="project" value="UniProtKB-SubCell"/>
</dbReference>
<dbReference type="InterPro" id="IPR036259">
    <property type="entry name" value="MFS_trans_sf"/>
</dbReference>
<keyword evidence="6 7" id="KW-0472">Membrane</keyword>
<dbReference type="PANTHER" id="PTHR43266">
    <property type="entry name" value="MACROLIDE-EFFLUX PROTEIN"/>
    <property type="match status" value="1"/>
</dbReference>
<feature type="transmembrane region" description="Helical" evidence="7">
    <location>
        <begin position="228"/>
        <end position="254"/>
    </location>
</feature>
<sequence length="424" mass="47178">MKEIIEIFKNRSFSKLFFANFSSQMGSMIGMIALTFYLLDRFSSQPVFATLAELMYSLPTLLIFFLVGVVADRLDRQKIAYYCDVICFMMSLLLIGAVYIGWMPLVFFFLFLQSGVQKFFFPAEHGLLQGTLSKEEYGTAAGLNQMVFSLFNLFGAGMAVIIYKFFGIYGALVVDSISFAISAILIRSGTFSESARMPNGENSIRDINVTNVLKDFKEGFQYIINFRLLLALVAGFFMLGIVNGGFSVMPFYLLKYKLVPNTYEEVSAVFAAVFGLGMLAGAAFASLLVKKLKYYQMLSGGMLISGAIVVVASFSETVWVFILFMTLLGFVLPSVNVAIGGWLPSIVDRKMMGRVQGWISPLMMLSQSITLGIIAVGFPNFLSIESLFWLVGFILSVVSIFYAVFLPRLYKRVELDMKELLSGA</sequence>
<dbReference type="PROSITE" id="PS50850">
    <property type="entry name" value="MFS"/>
    <property type="match status" value="1"/>
</dbReference>
<evidence type="ECO:0000256" key="2">
    <source>
        <dbReference type="ARBA" id="ARBA00022448"/>
    </source>
</evidence>
<keyword evidence="5 7" id="KW-1133">Transmembrane helix</keyword>
<gene>
    <name evidence="9" type="ORF">Q75_03735</name>
</gene>
<evidence type="ECO:0000256" key="6">
    <source>
        <dbReference type="ARBA" id="ARBA00023136"/>
    </source>
</evidence>
<dbReference type="EMBL" id="LDYG01000019">
    <property type="protein sequence ID" value="KUP07878.1"/>
    <property type="molecule type" value="Genomic_DNA"/>
</dbReference>
<keyword evidence="2" id="KW-0813">Transport</keyword>
<keyword evidence="10" id="KW-1185">Reference proteome</keyword>
<dbReference type="STRING" id="1150625.Q75_03735"/>
<evidence type="ECO:0000256" key="4">
    <source>
        <dbReference type="ARBA" id="ARBA00022692"/>
    </source>
</evidence>
<feature type="transmembrane region" description="Helical" evidence="7">
    <location>
        <begin position="142"/>
        <end position="162"/>
    </location>
</feature>
<dbReference type="InterPro" id="IPR011701">
    <property type="entry name" value="MFS"/>
</dbReference>
<dbReference type="PATRIC" id="fig|1150625.3.peg.782"/>
<feature type="transmembrane region" description="Helical" evidence="7">
    <location>
        <begin position="320"/>
        <end position="343"/>
    </location>
</feature>
<dbReference type="Proteomes" id="UP000074108">
    <property type="component" value="Unassembled WGS sequence"/>
</dbReference>
<feature type="transmembrane region" description="Helical" evidence="7">
    <location>
        <begin position="294"/>
        <end position="314"/>
    </location>
</feature>
<evidence type="ECO:0000313" key="9">
    <source>
        <dbReference type="EMBL" id="KUP07878.1"/>
    </source>
</evidence>
<dbReference type="Pfam" id="PF07690">
    <property type="entry name" value="MFS_1"/>
    <property type="match status" value="1"/>
</dbReference>
<comment type="caution">
    <text evidence="9">The sequence shown here is derived from an EMBL/GenBank/DDBJ whole genome shotgun (WGS) entry which is preliminary data.</text>
</comment>
<evidence type="ECO:0000256" key="1">
    <source>
        <dbReference type="ARBA" id="ARBA00004651"/>
    </source>
</evidence>
<organism evidence="9 10">
    <name type="scientific">Bacillus coahuilensis p1.1.43</name>
    <dbReference type="NCBI Taxonomy" id="1150625"/>
    <lineage>
        <taxon>Bacteria</taxon>
        <taxon>Bacillati</taxon>
        <taxon>Bacillota</taxon>
        <taxon>Bacilli</taxon>
        <taxon>Bacillales</taxon>
        <taxon>Bacillaceae</taxon>
        <taxon>Bacillus</taxon>
    </lineage>
</organism>
<evidence type="ECO:0000256" key="7">
    <source>
        <dbReference type="SAM" id="Phobius"/>
    </source>
</evidence>
<evidence type="ECO:0000259" key="8">
    <source>
        <dbReference type="PROSITE" id="PS50850"/>
    </source>
</evidence>
<dbReference type="InterPro" id="IPR020846">
    <property type="entry name" value="MFS_dom"/>
</dbReference>
<dbReference type="OrthoDB" id="9775268at2"/>
<feature type="transmembrane region" description="Helical" evidence="7">
    <location>
        <begin position="355"/>
        <end position="381"/>
    </location>
</feature>
<evidence type="ECO:0000313" key="10">
    <source>
        <dbReference type="Proteomes" id="UP000074108"/>
    </source>
</evidence>
<keyword evidence="4 7" id="KW-0812">Transmembrane</keyword>
<protein>
    <submittedName>
        <fullName evidence="9">MFS transporter</fullName>
    </submittedName>
</protein>
<feature type="transmembrane region" description="Helical" evidence="7">
    <location>
        <begin position="387"/>
        <end position="410"/>
    </location>
</feature>
<feature type="transmembrane region" description="Helical" evidence="7">
    <location>
        <begin position="16"/>
        <end position="39"/>
    </location>
</feature>
<evidence type="ECO:0000256" key="5">
    <source>
        <dbReference type="ARBA" id="ARBA00022989"/>
    </source>
</evidence>
<dbReference type="PANTHER" id="PTHR43266:SF8">
    <property type="entry name" value="MACROLIDE-EFFLUX PROTEIN"/>
    <property type="match status" value="1"/>
</dbReference>
<feature type="transmembrane region" description="Helical" evidence="7">
    <location>
        <begin position="266"/>
        <end position="287"/>
    </location>
</feature>
<feature type="domain" description="Major facilitator superfamily (MFS) profile" evidence="8">
    <location>
        <begin position="12"/>
        <end position="410"/>
    </location>
</feature>
<dbReference type="AlphaFoldDB" id="A0A147KAS2"/>
<evidence type="ECO:0000256" key="3">
    <source>
        <dbReference type="ARBA" id="ARBA00022475"/>
    </source>
</evidence>
<name>A0A147KAS2_9BACI</name>
<dbReference type="RefSeq" id="WP_059350427.1">
    <property type="nucleotide sequence ID" value="NZ_LDYG01000019.1"/>
</dbReference>
<dbReference type="GO" id="GO:0022857">
    <property type="term" value="F:transmembrane transporter activity"/>
    <property type="evidence" value="ECO:0007669"/>
    <property type="project" value="InterPro"/>
</dbReference>
<proteinExistence type="predicted"/>
<comment type="subcellular location">
    <subcellularLocation>
        <location evidence="1">Cell membrane</location>
        <topology evidence="1">Multi-pass membrane protein</topology>
    </subcellularLocation>
</comment>
<dbReference type="SUPFAM" id="SSF103473">
    <property type="entry name" value="MFS general substrate transporter"/>
    <property type="match status" value="1"/>
</dbReference>